<keyword evidence="6" id="KW-1185">Reference proteome</keyword>
<proteinExistence type="inferred from homology"/>
<dbReference type="InterPro" id="IPR000217">
    <property type="entry name" value="Tubulin"/>
</dbReference>
<dbReference type="AlphaFoldDB" id="A0A9Q0GTU4"/>
<keyword evidence="3" id="KW-0547">Nucleotide-binding</keyword>
<dbReference type="InterPro" id="IPR036525">
    <property type="entry name" value="Tubulin/FtsZ_GTPase_sf"/>
</dbReference>
<dbReference type="PRINTS" id="PR01161">
    <property type="entry name" value="TUBULIN"/>
</dbReference>
<evidence type="ECO:0000313" key="6">
    <source>
        <dbReference type="Proteomes" id="UP001141806"/>
    </source>
</evidence>
<name>A0A9Q0GTU4_9MAGN</name>
<evidence type="ECO:0000313" key="5">
    <source>
        <dbReference type="EMBL" id="KAJ4954051.1"/>
    </source>
</evidence>
<dbReference type="EMBL" id="JAMYWD010000012">
    <property type="protein sequence ID" value="KAJ4954051.1"/>
    <property type="molecule type" value="Genomic_DNA"/>
</dbReference>
<protein>
    <submittedName>
        <fullName evidence="5">Uncharacterized protein</fullName>
    </submittedName>
</protein>
<dbReference type="OrthoDB" id="1662883at2759"/>
<reference evidence="5" key="1">
    <citation type="journal article" date="2023" name="Plant J.">
        <title>The genome of the king protea, Protea cynaroides.</title>
        <authorList>
            <person name="Chang J."/>
            <person name="Duong T.A."/>
            <person name="Schoeman C."/>
            <person name="Ma X."/>
            <person name="Roodt D."/>
            <person name="Barker N."/>
            <person name="Li Z."/>
            <person name="Van de Peer Y."/>
            <person name="Mizrachi E."/>
        </authorList>
    </citation>
    <scope>NUCLEOTIDE SEQUENCE</scope>
    <source>
        <tissue evidence="5">Young leaves</tissue>
    </source>
</reference>
<dbReference type="Proteomes" id="UP001141806">
    <property type="component" value="Unassembled WGS sequence"/>
</dbReference>
<evidence type="ECO:0000256" key="4">
    <source>
        <dbReference type="ARBA" id="ARBA00023134"/>
    </source>
</evidence>
<keyword evidence="4" id="KW-0342">GTP-binding</keyword>
<organism evidence="5 6">
    <name type="scientific">Protea cynaroides</name>
    <dbReference type="NCBI Taxonomy" id="273540"/>
    <lineage>
        <taxon>Eukaryota</taxon>
        <taxon>Viridiplantae</taxon>
        <taxon>Streptophyta</taxon>
        <taxon>Embryophyta</taxon>
        <taxon>Tracheophyta</taxon>
        <taxon>Spermatophyta</taxon>
        <taxon>Magnoliopsida</taxon>
        <taxon>Proteales</taxon>
        <taxon>Proteaceae</taxon>
        <taxon>Protea</taxon>
    </lineage>
</organism>
<dbReference type="GO" id="GO:0005874">
    <property type="term" value="C:microtubule"/>
    <property type="evidence" value="ECO:0007669"/>
    <property type="project" value="UniProtKB-KW"/>
</dbReference>
<evidence type="ECO:0000256" key="3">
    <source>
        <dbReference type="ARBA" id="ARBA00022741"/>
    </source>
</evidence>
<dbReference type="GO" id="GO:0007017">
    <property type="term" value="P:microtubule-based process"/>
    <property type="evidence" value="ECO:0007669"/>
    <property type="project" value="InterPro"/>
</dbReference>
<keyword evidence="2" id="KW-0493">Microtubule</keyword>
<sequence>MLAWPPPDSSPIKTIEQGLRKRKTEYDGFFFFFWEEKKETGLQGFLVFHAVGDGTGSGVKNPLLERLSVDYGKKSTAPASSTALEQSLGRKKRKLGWRIGVKQAGLGRVSINL</sequence>
<dbReference type="PANTHER" id="PTHR11588">
    <property type="entry name" value="TUBULIN"/>
    <property type="match status" value="1"/>
</dbReference>
<accession>A0A9Q0GTU4</accession>
<comment type="caution">
    <text evidence="5">The sequence shown here is derived from an EMBL/GenBank/DDBJ whole genome shotgun (WGS) entry which is preliminary data.</text>
</comment>
<dbReference type="Gene3D" id="3.40.50.1440">
    <property type="entry name" value="Tubulin/FtsZ, GTPase domain"/>
    <property type="match status" value="1"/>
</dbReference>
<evidence type="ECO:0000256" key="2">
    <source>
        <dbReference type="ARBA" id="ARBA00022701"/>
    </source>
</evidence>
<gene>
    <name evidence="5" type="ORF">NE237_030883</name>
</gene>
<dbReference type="SUPFAM" id="SSF52490">
    <property type="entry name" value="Tubulin nucleotide-binding domain-like"/>
    <property type="match status" value="1"/>
</dbReference>
<dbReference type="GO" id="GO:0005525">
    <property type="term" value="F:GTP binding"/>
    <property type="evidence" value="ECO:0007669"/>
    <property type="project" value="UniProtKB-KW"/>
</dbReference>
<evidence type="ECO:0000256" key="1">
    <source>
        <dbReference type="ARBA" id="ARBA00009636"/>
    </source>
</evidence>
<comment type="similarity">
    <text evidence="1">Belongs to the tubulin family.</text>
</comment>